<keyword evidence="1" id="KW-0812">Transmembrane</keyword>
<organism evidence="2 3">
    <name type="scientific">Marinobacterium aestuarii</name>
    <dbReference type="NCBI Taxonomy" id="1821621"/>
    <lineage>
        <taxon>Bacteria</taxon>
        <taxon>Pseudomonadati</taxon>
        <taxon>Pseudomonadota</taxon>
        <taxon>Gammaproteobacteria</taxon>
        <taxon>Oceanospirillales</taxon>
        <taxon>Oceanospirillaceae</taxon>
        <taxon>Marinobacterium</taxon>
    </lineage>
</organism>
<protein>
    <submittedName>
        <fullName evidence="2">Uncharacterized protein</fullName>
    </submittedName>
</protein>
<evidence type="ECO:0000313" key="3">
    <source>
        <dbReference type="Proteomes" id="UP000078070"/>
    </source>
</evidence>
<feature type="transmembrane region" description="Helical" evidence="1">
    <location>
        <begin position="59"/>
        <end position="80"/>
    </location>
</feature>
<dbReference type="KEGG" id="mars:A8C75_18615"/>
<evidence type="ECO:0000256" key="1">
    <source>
        <dbReference type="SAM" id="Phobius"/>
    </source>
</evidence>
<sequence length="155" mass="17266">MDIVQLSFVVKIQVDYMRIIFKGAWSLGFMLIVFFVVIGEFAIYFHDYVYYRMGFDRDLVLTILWFLPFLASFITSYLAVSYKFLLGMSHAIILPFVGSIAHFINGQLGGLIDFNGMLGAIVVFKVYFVGGVVSAIAGVTIGILLSRKMGDGACD</sequence>
<dbReference type="EMBL" id="CP015839">
    <property type="protein sequence ID" value="ANG64286.1"/>
    <property type="molecule type" value="Genomic_DNA"/>
</dbReference>
<feature type="transmembrane region" description="Helical" evidence="1">
    <location>
        <begin position="118"/>
        <end position="145"/>
    </location>
</feature>
<dbReference type="AlphaFoldDB" id="A0A1A9F236"/>
<keyword evidence="1" id="KW-0472">Membrane</keyword>
<keyword evidence="3" id="KW-1185">Reference proteome</keyword>
<reference evidence="2 3" key="2">
    <citation type="journal article" date="2018" name="Int. J. Syst. Evol. Microbiol.">
        <title>Marinobacterium aestuarii sp. nov., a benzene-degrading marine bacterium isolated from estuary sediment.</title>
        <authorList>
            <person name="Bae S.S."/>
            <person name="Jung J."/>
            <person name="Chung D."/>
            <person name="Baek K."/>
        </authorList>
    </citation>
    <scope>NUCLEOTIDE SEQUENCE [LARGE SCALE GENOMIC DNA]</scope>
    <source>
        <strain evidence="2 3">ST58-10</strain>
    </source>
</reference>
<reference evidence="3" key="1">
    <citation type="submission" date="2016-05" db="EMBL/GenBank/DDBJ databases">
        <authorList>
            <person name="Baek K."/>
            <person name="Yang S.-J."/>
        </authorList>
    </citation>
    <scope>NUCLEOTIDE SEQUENCE [LARGE SCALE GENOMIC DNA]</scope>
    <source>
        <strain evidence="3">ST58-10</strain>
    </source>
</reference>
<dbReference type="RefSeq" id="WP_067385764.1">
    <property type="nucleotide sequence ID" value="NZ_CP015839.1"/>
</dbReference>
<keyword evidence="1" id="KW-1133">Transmembrane helix</keyword>
<accession>A0A1A9F236</accession>
<proteinExistence type="predicted"/>
<dbReference type="Proteomes" id="UP000078070">
    <property type="component" value="Chromosome"/>
</dbReference>
<gene>
    <name evidence="2" type="ORF">A8C75_18615</name>
</gene>
<evidence type="ECO:0000313" key="2">
    <source>
        <dbReference type="EMBL" id="ANG64286.1"/>
    </source>
</evidence>
<dbReference type="OrthoDB" id="9990011at2"/>
<feature type="transmembrane region" description="Helical" evidence="1">
    <location>
        <begin position="92"/>
        <end position="112"/>
    </location>
</feature>
<name>A0A1A9F236_9GAMM</name>
<feature type="transmembrane region" description="Helical" evidence="1">
    <location>
        <begin position="20"/>
        <end position="39"/>
    </location>
</feature>